<name>A0A165WVK7_9BACI</name>
<reference evidence="1 2" key="1">
    <citation type="submission" date="2016-04" db="EMBL/GenBank/DDBJ databases">
        <title>Draft genome sequence of Aeribacillus pallidus 8m3 from petroleum reservoir.</title>
        <authorList>
            <person name="Poltaraus A.B."/>
            <person name="Nazina T.N."/>
            <person name="Tourova T.P."/>
            <person name="Malakho S.M."/>
            <person name="Korshunova A.V."/>
            <person name="Sokolova D.S."/>
        </authorList>
    </citation>
    <scope>NUCLEOTIDE SEQUENCE [LARGE SCALE GENOMIC DNA]</scope>
    <source>
        <strain evidence="1 2">8m3</strain>
    </source>
</reference>
<accession>A0A165WVK7</accession>
<dbReference type="OrthoDB" id="2053385at2"/>
<proteinExistence type="predicted"/>
<evidence type="ECO:0000313" key="1">
    <source>
        <dbReference type="EMBL" id="KZN95379.1"/>
    </source>
</evidence>
<comment type="caution">
    <text evidence="1">The sequence shown here is derived from an EMBL/GenBank/DDBJ whole genome shotgun (WGS) entry which is preliminary data.</text>
</comment>
<gene>
    <name evidence="1" type="ORF">AZI98_14385</name>
</gene>
<sequence>MKANFNKLTPEQKINFNVLNDVRVIKNADYSNWGEWPDIDWPSFPDLNKDTAIGVFNKETGEILIPSELDRIGSPFGNNLGVVENGYHSTQSERSICYIENEYARNTYYFDKTYYKDAIDAIKNFSIDHPEDSVNKINSIIDKLNIKNGTNNPHITENVIANWYSQYKAFQSNPELVALCKEKEIDSTYGVMGEAAPWENNYGWCETN</sequence>
<protein>
    <submittedName>
        <fullName evidence="1">Uncharacterized protein</fullName>
    </submittedName>
</protein>
<dbReference type="Proteomes" id="UP000076476">
    <property type="component" value="Unassembled WGS sequence"/>
</dbReference>
<dbReference type="AlphaFoldDB" id="A0A165WVK7"/>
<dbReference type="RefSeq" id="WP_063388958.1">
    <property type="nucleotide sequence ID" value="NZ_LWBR01000056.1"/>
</dbReference>
<keyword evidence="2" id="KW-1185">Reference proteome</keyword>
<dbReference type="EMBL" id="LWBR01000056">
    <property type="protein sequence ID" value="KZN95379.1"/>
    <property type="molecule type" value="Genomic_DNA"/>
</dbReference>
<organism evidence="1 2">
    <name type="scientific">Aeribacillus pallidus</name>
    <dbReference type="NCBI Taxonomy" id="33936"/>
    <lineage>
        <taxon>Bacteria</taxon>
        <taxon>Bacillati</taxon>
        <taxon>Bacillota</taxon>
        <taxon>Bacilli</taxon>
        <taxon>Bacillales</taxon>
        <taxon>Bacillaceae</taxon>
        <taxon>Aeribacillus</taxon>
    </lineage>
</organism>
<evidence type="ECO:0000313" key="2">
    <source>
        <dbReference type="Proteomes" id="UP000076476"/>
    </source>
</evidence>